<dbReference type="Proteomes" id="UP001229346">
    <property type="component" value="Unassembled WGS sequence"/>
</dbReference>
<dbReference type="RefSeq" id="WP_307205312.1">
    <property type="nucleotide sequence ID" value="NZ_JAUSSU010000006.1"/>
</dbReference>
<evidence type="ECO:0000313" key="3">
    <source>
        <dbReference type="Proteomes" id="UP001229346"/>
    </source>
</evidence>
<keyword evidence="3" id="KW-1185">Reference proteome</keyword>
<accession>A0ABT9U311</accession>
<protein>
    <recommendedName>
        <fullName evidence="1">DUF4274 domain-containing protein</fullName>
    </recommendedName>
</protein>
<dbReference type="InterPro" id="IPR025369">
    <property type="entry name" value="DUF4274"/>
</dbReference>
<sequence>MKTLDTHGEELEKLKDLLFSEDTSKIITGIQNMNTLELHIFAANYNWNSGFEIPEAILDNGNCDFGTGLLLFYRADGYRVLESKDAVSESSLSDWKKLISNLFDKIVAGDFPKKMISFTPPLTKVQAFKLRKSIPGIPEIFIDKSPGDDVEIPVL</sequence>
<comment type="caution">
    <text evidence="2">The sequence shown here is derived from an EMBL/GenBank/DDBJ whole genome shotgun (WGS) entry which is preliminary data.</text>
</comment>
<gene>
    <name evidence="2" type="ORF">J2T15_003456</name>
</gene>
<evidence type="ECO:0000313" key="2">
    <source>
        <dbReference type="EMBL" id="MDQ0114013.1"/>
    </source>
</evidence>
<feature type="domain" description="DUF4274" evidence="1">
    <location>
        <begin position="35"/>
        <end position="106"/>
    </location>
</feature>
<dbReference type="EMBL" id="JAUSSU010000006">
    <property type="protein sequence ID" value="MDQ0114013.1"/>
    <property type="molecule type" value="Genomic_DNA"/>
</dbReference>
<proteinExistence type="predicted"/>
<organism evidence="2 3">
    <name type="scientific">Paenibacillus harenae</name>
    <dbReference type="NCBI Taxonomy" id="306543"/>
    <lineage>
        <taxon>Bacteria</taxon>
        <taxon>Bacillati</taxon>
        <taxon>Bacillota</taxon>
        <taxon>Bacilli</taxon>
        <taxon>Bacillales</taxon>
        <taxon>Paenibacillaceae</taxon>
        <taxon>Paenibacillus</taxon>
    </lineage>
</organism>
<dbReference type="Pfam" id="PF14096">
    <property type="entry name" value="DUF4274"/>
    <property type="match status" value="1"/>
</dbReference>
<evidence type="ECO:0000259" key="1">
    <source>
        <dbReference type="Pfam" id="PF14096"/>
    </source>
</evidence>
<name>A0ABT9U311_PAEHA</name>
<reference evidence="2 3" key="1">
    <citation type="submission" date="2023-07" db="EMBL/GenBank/DDBJ databases">
        <title>Sorghum-associated microbial communities from plants grown in Nebraska, USA.</title>
        <authorList>
            <person name="Schachtman D."/>
        </authorList>
    </citation>
    <scope>NUCLEOTIDE SEQUENCE [LARGE SCALE GENOMIC DNA]</scope>
    <source>
        <strain evidence="2 3">CC482</strain>
    </source>
</reference>